<reference evidence="1 2" key="1">
    <citation type="submission" date="2020-09" db="EMBL/GenBank/DDBJ databases">
        <title>Flavimobilis rhizosphaerae sp. nov., isolated from rhizosphere soil of Spartina alterniflora.</title>
        <authorList>
            <person name="Hanqin C."/>
        </authorList>
    </citation>
    <scope>NUCLEOTIDE SEQUENCE [LARGE SCALE GENOMIC DNA]</scope>
    <source>
        <strain evidence="1 2">GY 10621</strain>
    </source>
</reference>
<accession>A0ABR9DRJ2</accession>
<sequence>MPVPHDVVTRLAAAIEAAPAGLAAMRLVCVDGPAGSGKTTLAAALAPLLGAQTIHMDDLYEGWSGLEQGPERLLEWVLGPLAAGTPGRYRRYDWGLGRYVERHTVPLADFLVVEGVGAASLLTEPFAPFIVWVEAPEELRLARGIARDGAALEGELRRWMVAEAEHHRANGTRERADVVLDGEGNVVLGPEPA</sequence>
<dbReference type="RefSeq" id="WP_192280080.1">
    <property type="nucleotide sequence ID" value="NZ_JACZDF010000004.1"/>
</dbReference>
<dbReference type="SUPFAM" id="SSF52540">
    <property type="entry name" value="P-loop containing nucleoside triphosphate hydrolases"/>
    <property type="match status" value="1"/>
</dbReference>
<proteinExistence type="predicted"/>
<keyword evidence="2" id="KW-1185">Reference proteome</keyword>
<protein>
    <submittedName>
        <fullName evidence="1">(D)CMP kinase</fullName>
    </submittedName>
</protein>
<evidence type="ECO:0000313" key="1">
    <source>
        <dbReference type="EMBL" id="MBD9699768.1"/>
    </source>
</evidence>
<keyword evidence="1" id="KW-0418">Kinase</keyword>
<comment type="caution">
    <text evidence="1">The sequence shown here is derived from an EMBL/GenBank/DDBJ whole genome shotgun (WGS) entry which is preliminary data.</text>
</comment>
<dbReference type="InterPro" id="IPR027417">
    <property type="entry name" value="P-loop_NTPase"/>
</dbReference>
<name>A0ABR9DRJ2_9MICO</name>
<dbReference type="GO" id="GO:0016301">
    <property type="term" value="F:kinase activity"/>
    <property type="evidence" value="ECO:0007669"/>
    <property type="project" value="UniProtKB-KW"/>
</dbReference>
<dbReference type="Gene3D" id="3.40.50.300">
    <property type="entry name" value="P-loop containing nucleotide triphosphate hydrolases"/>
    <property type="match status" value="1"/>
</dbReference>
<keyword evidence="1" id="KW-0808">Transferase</keyword>
<gene>
    <name evidence="1" type="ORF">IGS67_09730</name>
</gene>
<dbReference type="EMBL" id="JACZDF010000004">
    <property type="protein sequence ID" value="MBD9699768.1"/>
    <property type="molecule type" value="Genomic_DNA"/>
</dbReference>
<organism evidence="1 2">
    <name type="scientific">Flavimobilis rhizosphaerae</name>
    <dbReference type="NCBI Taxonomy" id="2775421"/>
    <lineage>
        <taxon>Bacteria</taxon>
        <taxon>Bacillati</taxon>
        <taxon>Actinomycetota</taxon>
        <taxon>Actinomycetes</taxon>
        <taxon>Micrococcales</taxon>
        <taxon>Jonesiaceae</taxon>
        <taxon>Flavimobilis</taxon>
    </lineage>
</organism>
<evidence type="ECO:0000313" key="2">
    <source>
        <dbReference type="Proteomes" id="UP000642107"/>
    </source>
</evidence>
<dbReference type="Proteomes" id="UP000642107">
    <property type="component" value="Unassembled WGS sequence"/>
</dbReference>